<accession>A0ABW5PDS3</accession>
<organism evidence="4 5">
    <name type="scientific">Paenibacillus gansuensis</name>
    <dbReference type="NCBI Taxonomy" id="306542"/>
    <lineage>
        <taxon>Bacteria</taxon>
        <taxon>Bacillati</taxon>
        <taxon>Bacillota</taxon>
        <taxon>Bacilli</taxon>
        <taxon>Bacillales</taxon>
        <taxon>Paenibacillaceae</taxon>
        <taxon>Paenibacillus</taxon>
    </lineage>
</organism>
<dbReference type="InterPro" id="IPR001944">
    <property type="entry name" value="Glycoside_Hdrlase_35"/>
</dbReference>
<dbReference type="SUPFAM" id="SSF49785">
    <property type="entry name" value="Galactose-binding domain-like"/>
    <property type="match status" value="1"/>
</dbReference>
<dbReference type="Proteomes" id="UP001597541">
    <property type="component" value="Unassembled WGS sequence"/>
</dbReference>
<dbReference type="PANTHER" id="PTHR23421">
    <property type="entry name" value="BETA-GALACTOSIDASE RELATED"/>
    <property type="match status" value="1"/>
</dbReference>
<dbReference type="InterPro" id="IPR017853">
    <property type="entry name" value="GH"/>
</dbReference>
<comment type="similarity">
    <text evidence="1 2">Belongs to the glycosyl hydrolase 35 family.</text>
</comment>
<dbReference type="Gene3D" id="3.20.20.80">
    <property type="entry name" value="Glycosidases"/>
    <property type="match status" value="1"/>
</dbReference>
<feature type="domain" description="Glycoside hydrolase 35 catalytic" evidence="3">
    <location>
        <begin position="21"/>
        <end position="320"/>
    </location>
</feature>
<evidence type="ECO:0000256" key="2">
    <source>
        <dbReference type="RuleBase" id="RU003679"/>
    </source>
</evidence>
<evidence type="ECO:0000256" key="1">
    <source>
        <dbReference type="ARBA" id="ARBA00009809"/>
    </source>
</evidence>
<dbReference type="PRINTS" id="PR00742">
    <property type="entry name" value="GLHYDRLASE35"/>
</dbReference>
<keyword evidence="4" id="KW-0378">Hydrolase</keyword>
<dbReference type="Pfam" id="PF01301">
    <property type="entry name" value="Glyco_hydro_35"/>
    <property type="match status" value="1"/>
</dbReference>
<evidence type="ECO:0000259" key="3">
    <source>
        <dbReference type="Pfam" id="PF01301"/>
    </source>
</evidence>
<dbReference type="RefSeq" id="WP_377603486.1">
    <property type="nucleotide sequence ID" value="NZ_JBHUME010000008.1"/>
</dbReference>
<name>A0ABW5PDS3_9BACL</name>
<keyword evidence="5" id="KW-1185">Reference proteome</keyword>
<reference evidence="5" key="1">
    <citation type="journal article" date="2019" name="Int. J. Syst. Evol. Microbiol.">
        <title>The Global Catalogue of Microorganisms (GCM) 10K type strain sequencing project: providing services to taxonomists for standard genome sequencing and annotation.</title>
        <authorList>
            <consortium name="The Broad Institute Genomics Platform"/>
            <consortium name="The Broad Institute Genome Sequencing Center for Infectious Disease"/>
            <person name="Wu L."/>
            <person name="Ma J."/>
        </authorList>
    </citation>
    <scope>NUCLEOTIDE SEQUENCE [LARGE SCALE GENOMIC DNA]</scope>
    <source>
        <strain evidence="5">KCTC 3950</strain>
    </source>
</reference>
<protein>
    <submittedName>
        <fullName evidence="4">Beta-galactosidase</fullName>
        <ecNumber evidence="4">3.2.1.23</ecNumber>
    </submittedName>
</protein>
<evidence type="ECO:0000313" key="4">
    <source>
        <dbReference type="EMBL" id="MFD2613496.1"/>
    </source>
</evidence>
<proteinExistence type="inferred from homology"/>
<dbReference type="EC" id="3.2.1.23" evidence="4"/>
<dbReference type="InterPro" id="IPR031330">
    <property type="entry name" value="Gly_Hdrlase_35_cat"/>
</dbReference>
<gene>
    <name evidence="4" type="ORF">ACFSUF_13775</name>
</gene>
<evidence type="ECO:0000313" key="5">
    <source>
        <dbReference type="Proteomes" id="UP001597541"/>
    </source>
</evidence>
<dbReference type="SUPFAM" id="SSF51445">
    <property type="entry name" value="(Trans)glycosidases"/>
    <property type="match status" value="1"/>
</dbReference>
<dbReference type="GO" id="GO:0004565">
    <property type="term" value="F:beta-galactosidase activity"/>
    <property type="evidence" value="ECO:0007669"/>
    <property type="project" value="UniProtKB-EC"/>
</dbReference>
<dbReference type="Gene3D" id="2.60.120.260">
    <property type="entry name" value="Galactose-binding domain-like"/>
    <property type="match status" value="1"/>
</dbReference>
<dbReference type="InterPro" id="IPR008979">
    <property type="entry name" value="Galactose-bd-like_sf"/>
</dbReference>
<sequence>MANNSSSETASPVQLASNLLSVKGSPEIILCASLFYFRIPRAYWKERLEQIKFCGYNCIDVYFPWNYHEEEEGLWNFSGEKDAGHFLDLAAEAGLWVVARPGPYICSEWDGGALPSYLLNKEGIRLRDQEPVYLSYVAKWFDRILPILSSRQLGAAGTVLCVQLENELDFYGCRNPHGYLSSLRDMALAQGLTVPLIACAGQGGKEQATGNAEGIVPAFNFYPHDRDPAFEEKVLAYRAILAEQDLPLMVTETNRSHYLLRRLLSCGAKLLGPYLQASGTNFGFSNAANNWGNPLSFLTSDYDFGGMISPEGHLRKEAYEARLLSRMIRTYGRALAEAVPEDVAGCGSETGVARQALRLSGGGRLLFYTNLTDEMQVVDITAQADPAQDPKAPDFSGICTLPPGRSAALPEQVPLSRWNLQGTLVSSTAELEEIQHIDKTTYMVFAAEGSACIQIRLEQASEESQEAKGVLQIVRDGTLFTISSSGEGESKCRIPLHTGQAVELILIPRSKALLSDGIGPDGTIRMLTPHEYSSDPVQTGVKWSLQQIPLGIPITAAAPDPLAEAAALETLGVSKGYAWYQAATEVRTPGGRMGLLVERGSDAISVYAGDRYLGTLTPGGQTVYIPDPALHPMRQQWTLRVEQWGHTNFDDPRLPSLHLNAKKGIAGLTAVTRIHQLGANWRLFRSPPGMPDPALASPELDDRAWTMTGFGGWMTSEPRSLDYFRRQFLPSPEADSWILHLNGIETIVHVFIDGAEAGTVHPFDPTLNVSAYLQPGRESIITLCMERFLGLKAGSVQLYEGSKAEDWLFSASGESQLHEHAAAAFPHSHPASFPIGLAQGGTAWLYGKDLAVPDDGGKGWRVRVKGHGMKLTVFVHDRIVGRLWTEDSESRPVFAGGDPHSFYVPGCWVRQGEVQLSLLLEAVDTGRPASLEALEFIPV</sequence>
<dbReference type="EMBL" id="JBHUME010000008">
    <property type="protein sequence ID" value="MFD2613496.1"/>
    <property type="molecule type" value="Genomic_DNA"/>
</dbReference>
<keyword evidence="4" id="KW-0326">Glycosidase</keyword>
<comment type="caution">
    <text evidence="4">The sequence shown here is derived from an EMBL/GenBank/DDBJ whole genome shotgun (WGS) entry which is preliminary data.</text>
</comment>